<dbReference type="Proteomes" id="UP000176864">
    <property type="component" value="Unassembled WGS sequence"/>
</dbReference>
<dbReference type="STRING" id="1817824.A2751_03330"/>
<evidence type="ECO:0000256" key="1">
    <source>
        <dbReference type="SAM" id="MobiDB-lite"/>
    </source>
</evidence>
<reference evidence="2 3" key="1">
    <citation type="journal article" date="2016" name="Nat. Commun.">
        <title>Thousands of microbial genomes shed light on interconnected biogeochemical processes in an aquifer system.</title>
        <authorList>
            <person name="Anantharaman K."/>
            <person name="Brown C.T."/>
            <person name="Hug L.A."/>
            <person name="Sharon I."/>
            <person name="Castelle C.J."/>
            <person name="Probst A.J."/>
            <person name="Thomas B.C."/>
            <person name="Singh A."/>
            <person name="Wilkins M.J."/>
            <person name="Karaoz U."/>
            <person name="Brodie E.L."/>
            <person name="Williams K.H."/>
            <person name="Hubbard S.S."/>
            <person name="Banfield J.F."/>
        </authorList>
    </citation>
    <scope>NUCLEOTIDE SEQUENCE [LARGE SCALE GENOMIC DNA]</scope>
</reference>
<proteinExistence type="predicted"/>
<evidence type="ECO:0000313" key="3">
    <source>
        <dbReference type="Proteomes" id="UP000176864"/>
    </source>
</evidence>
<feature type="compositionally biased region" description="Basic residues" evidence="1">
    <location>
        <begin position="60"/>
        <end position="74"/>
    </location>
</feature>
<feature type="region of interest" description="Disordered" evidence="1">
    <location>
        <begin position="37"/>
        <end position="74"/>
    </location>
</feature>
<gene>
    <name evidence="2" type="ORF">A2751_03330</name>
</gene>
<dbReference type="EMBL" id="MFEK01000014">
    <property type="protein sequence ID" value="OGE78166.1"/>
    <property type="molecule type" value="Genomic_DNA"/>
</dbReference>
<sequence>MKNDFDEALYQQMQREFDDSLAASQAREPRNFARKAGIARRLPTGQNTEHPAPVKNFGGKIKKGARLPSDRRRR</sequence>
<dbReference type="AlphaFoldDB" id="A0A1F5NKD7"/>
<protein>
    <submittedName>
        <fullName evidence="2">Uncharacterized protein</fullName>
    </submittedName>
</protein>
<comment type="caution">
    <text evidence="2">The sequence shown here is derived from an EMBL/GenBank/DDBJ whole genome shotgun (WGS) entry which is preliminary data.</text>
</comment>
<name>A0A1F5NKD7_9BACT</name>
<organism evidence="2 3">
    <name type="scientific">Candidatus Doudnabacteria bacterium RIFCSPHIGHO2_01_FULL_46_14</name>
    <dbReference type="NCBI Taxonomy" id="1817824"/>
    <lineage>
        <taxon>Bacteria</taxon>
        <taxon>Candidatus Doudnaibacteriota</taxon>
    </lineage>
</organism>
<evidence type="ECO:0000313" key="2">
    <source>
        <dbReference type="EMBL" id="OGE78166.1"/>
    </source>
</evidence>
<accession>A0A1F5NKD7</accession>